<accession>A0A060X883</accession>
<evidence type="ECO:0000256" key="1">
    <source>
        <dbReference type="SAM" id="MobiDB-lite"/>
    </source>
</evidence>
<dbReference type="STRING" id="8022.A0A060X883"/>
<dbReference type="InterPro" id="IPR056791">
    <property type="entry name" value="Znf_Mcm10_C"/>
</dbReference>
<proteinExistence type="predicted"/>
<evidence type="ECO:0000313" key="3">
    <source>
        <dbReference type="EMBL" id="CDQ75452.1"/>
    </source>
</evidence>
<dbReference type="Pfam" id="PF09332">
    <property type="entry name" value="Mcm10"/>
    <property type="match status" value="1"/>
</dbReference>
<reference evidence="3" key="2">
    <citation type="submission" date="2014-03" db="EMBL/GenBank/DDBJ databases">
        <authorList>
            <person name="Genoscope - CEA"/>
        </authorList>
    </citation>
    <scope>NUCLEOTIDE SEQUENCE</scope>
</reference>
<evidence type="ECO:0000259" key="2">
    <source>
        <dbReference type="Pfam" id="PF09332"/>
    </source>
</evidence>
<reference evidence="3" key="1">
    <citation type="journal article" date="2014" name="Nat. Commun.">
        <title>The rainbow trout genome provides novel insights into evolution after whole-genome duplication in vertebrates.</title>
        <authorList>
            <person name="Berthelot C."/>
            <person name="Brunet F."/>
            <person name="Chalopin D."/>
            <person name="Juanchich A."/>
            <person name="Bernard M."/>
            <person name="Noel B."/>
            <person name="Bento P."/>
            <person name="Da Silva C."/>
            <person name="Labadie K."/>
            <person name="Alberti A."/>
            <person name="Aury J.M."/>
            <person name="Louis A."/>
            <person name="Dehais P."/>
            <person name="Bardou P."/>
            <person name="Montfort J."/>
            <person name="Klopp C."/>
            <person name="Cabau C."/>
            <person name="Gaspin C."/>
            <person name="Thorgaard G.H."/>
            <person name="Boussaha M."/>
            <person name="Quillet E."/>
            <person name="Guyomard R."/>
            <person name="Galiana D."/>
            <person name="Bobe J."/>
            <person name="Volff J.N."/>
            <person name="Genet C."/>
            <person name="Wincker P."/>
            <person name="Jaillon O."/>
            <person name="Roest Crollius H."/>
            <person name="Guiguen Y."/>
        </authorList>
    </citation>
    <scope>NUCLEOTIDE SEQUENCE [LARGE SCALE GENOMIC DNA]</scope>
</reference>
<dbReference type="EMBL" id="FR905056">
    <property type="protein sequence ID" value="CDQ75452.1"/>
    <property type="molecule type" value="Genomic_DNA"/>
</dbReference>
<dbReference type="PaxDb" id="8022-A0A060X883"/>
<protein>
    <recommendedName>
        <fullName evidence="2">Mcm10 C-terminal zinc binding motif domain-containing protein</fullName>
    </recommendedName>
</protein>
<organism evidence="3 4">
    <name type="scientific">Oncorhynchus mykiss</name>
    <name type="common">Rainbow trout</name>
    <name type="synonym">Salmo gairdneri</name>
    <dbReference type="NCBI Taxonomy" id="8022"/>
    <lineage>
        <taxon>Eukaryota</taxon>
        <taxon>Metazoa</taxon>
        <taxon>Chordata</taxon>
        <taxon>Craniata</taxon>
        <taxon>Vertebrata</taxon>
        <taxon>Euteleostomi</taxon>
        <taxon>Actinopterygii</taxon>
        <taxon>Neopterygii</taxon>
        <taxon>Teleostei</taxon>
        <taxon>Protacanthopterygii</taxon>
        <taxon>Salmoniformes</taxon>
        <taxon>Salmonidae</taxon>
        <taxon>Salmoninae</taxon>
        <taxon>Oncorhynchus</taxon>
    </lineage>
</organism>
<evidence type="ECO:0000313" key="4">
    <source>
        <dbReference type="Proteomes" id="UP000193380"/>
    </source>
</evidence>
<feature type="region of interest" description="Disordered" evidence="1">
    <location>
        <begin position="46"/>
        <end position="67"/>
    </location>
</feature>
<dbReference type="Proteomes" id="UP000193380">
    <property type="component" value="Unassembled WGS sequence"/>
</dbReference>
<dbReference type="AlphaFoldDB" id="A0A060X883"/>
<name>A0A060X883_ONCMY</name>
<sequence length="67" mass="7371">MSCSGTTPPNASSTIALDRLPHKHCSNCGLFKWERDGMLKEKSGPKIAGELLQPRGDEQPKFLNSMQ</sequence>
<gene>
    <name evidence="3" type="ORF">GSONMT00007675001</name>
</gene>
<feature type="domain" description="Mcm10 C-terminal zinc binding motif" evidence="2">
    <location>
        <begin position="14"/>
        <end position="65"/>
    </location>
</feature>